<evidence type="ECO:0000313" key="5">
    <source>
        <dbReference type="Proteomes" id="UP000008363"/>
    </source>
</evidence>
<evidence type="ECO:0000313" key="4">
    <source>
        <dbReference type="EMBL" id="GAB90264.1"/>
    </source>
</evidence>
<dbReference type="STRING" id="1108045.GORHZ_092_00130"/>
<protein>
    <submittedName>
        <fullName evidence="4">Putative regulatory protein</fullName>
    </submittedName>
</protein>
<organism evidence="4 5">
    <name type="scientific">Gordonia rhizosphera NBRC 16068</name>
    <dbReference type="NCBI Taxonomy" id="1108045"/>
    <lineage>
        <taxon>Bacteria</taxon>
        <taxon>Bacillati</taxon>
        <taxon>Actinomycetota</taxon>
        <taxon>Actinomycetes</taxon>
        <taxon>Mycobacteriales</taxon>
        <taxon>Gordoniaceae</taxon>
        <taxon>Gordonia</taxon>
    </lineage>
</organism>
<evidence type="ECO:0000256" key="3">
    <source>
        <dbReference type="SAM" id="MobiDB-lite"/>
    </source>
</evidence>
<dbReference type="SUPFAM" id="SSF52540">
    <property type="entry name" value="P-loop containing nucleoside triphosphate hydrolases"/>
    <property type="match status" value="1"/>
</dbReference>
<keyword evidence="2" id="KW-0067">ATP-binding</keyword>
<dbReference type="PANTHER" id="PTHR16305:SF35">
    <property type="entry name" value="TRANSCRIPTIONAL ACTIVATOR DOMAIN"/>
    <property type="match status" value="1"/>
</dbReference>
<reference evidence="4 5" key="1">
    <citation type="submission" date="2012-08" db="EMBL/GenBank/DDBJ databases">
        <title>Whole genome shotgun sequence of Gordonia rhizosphera NBRC 16068.</title>
        <authorList>
            <person name="Takarada H."/>
            <person name="Isaki S."/>
            <person name="Hosoyama A."/>
            <person name="Tsuchikane K."/>
            <person name="Katsumata H."/>
            <person name="Baba S."/>
            <person name="Ohji S."/>
            <person name="Yamazaki S."/>
            <person name="Fujita N."/>
        </authorList>
    </citation>
    <scope>NUCLEOTIDE SEQUENCE [LARGE SCALE GENOMIC DNA]</scope>
    <source>
        <strain evidence="4 5">NBRC 16068</strain>
    </source>
</reference>
<gene>
    <name evidence="4" type="ORF">GORHZ_092_00130</name>
</gene>
<name>K6WUN6_9ACTN</name>
<dbReference type="InterPro" id="IPR027417">
    <property type="entry name" value="P-loop_NTPase"/>
</dbReference>
<dbReference type="GO" id="GO:0004016">
    <property type="term" value="F:adenylate cyclase activity"/>
    <property type="evidence" value="ECO:0007669"/>
    <property type="project" value="TreeGrafter"/>
</dbReference>
<sequence>MGRGALVAAGQGHGRVAVISGPAGVGKTRLTDVVDDIAGNLGLPVASGRAVDDAIPRGLVVILEDLHWADRTSLLLLRHLVADLSGARLLVVVTVRDPAGPAEQEQASELLTELLRAPGAIPLPLTGLSSVEVRRWLDEVLGPGTVTDELADRVHRGADGNPLLVRLIIEAILAHDGSSIPELSSGIRVRQMTRGLLARVEPPTREMLSAAAVLGEHIDPTVVGRMLDRPDVEIAGAIEEATLAGILRSMPGSLAFTHALVRDAVYTDIGEVERRTLHAAAARVLGERADSDDVAGIIATHWRNAGDAASAERCVTWAQRAADAAWTSYAHDEAAHFRSIALEAMPDDREGRRRDLLIAAARAEFAAGQIATSLDRCCCAADLGESVGDGGTVAEAALIVSGIGSAPVMGVVDELCGRALDMLPDGDPALHARLLAQRALAAAEREDVAALRMLSETALGLAERSADPDALLDAVHARHLALTASGHEREREQLARRAIAIADRAGQPLATMWGHVWMADAGFGTGDLALIETALTELERVAARRHLRLARWHALRLRAALALLRGDIAQAIAHNDGAAMLGDRGGNRRGTCRVRGIPTHPRPRWRRSPLGPTYDSDRLCRSHSR</sequence>
<dbReference type="Proteomes" id="UP000008363">
    <property type="component" value="Unassembled WGS sequence"/>
</dbReference>
<dbReference type="GO" id="GO:0005524">
    <property type="term" value="F:ATP binding"/>
    <property type="evidence" value="ECO:0007669"/>
    <property type="project" value="UniProtKB-KW"/>
</dbReference>
<accession>K6WUN6</accession>
<dbReference type="AlphaFoldDB" id="K6WUN6"/>
<dbReference type="eggNOG" id="COG2909">
    <property type="taxonomic scope" value="Bacteria"/>
</dbReference>
<dbReference type="EMBL" id="BAHC01000092">
    <property type="protein sequence ID" value="GAB90264.1"/>
    <property type="molecule type" value="Genomic_DNA"/>
</dbReference>
<feature type="region of interest" description="Disordered" evidence="3">
    <location>
        <begin position="579"/>
        <end position="625"/>
    </location>
</feature>
<feature type="compositionally biased region" description="Basic and acidic residues" evidence="3">
    <location>
        <begin position="615"/>
        <end position="625"/>
    </location>
</feature>
<evidence type="ECO:0000256" key="2">
    <source>
        <dbReference type="ARBA" id="ARBA00022840"/>
    </source>
</evidence>
<proteinExistence type="predicted"/>
<evidence type="ECO:0000256" key="1">
    <source>
        <dbReference type="ARBA" id="ARBA00022741"/>
    </source>
</evidence>
<comment type="caution">
    <text evidence="4">The sequence shown here is derived from an EMBL/GenBank/DDBJ whole genome shotgun (WGS) entry which is preliminary data.</text>
</comment>
<keyword evidence="1" id="KW-0547">Nucleotide-binding</keyword>
<keyword evidence="5" id="KW-1185">Reference proteome</keyword>
<dbReference type="PANTHER" id="PTHR16305">
    <property type="entry name" value="TESTICULAR SOLUBLE ADENYLYL CYCLASE"/>
    <property type="match status" value="1"/>
</dbReference>
<dbReference type="GO" id="GO:0005737">
    <property type="term" value="C:cytoplasm"/>
    <property type="evidence" value="ECO:0007669"/>
    <property type="project" value="TreeGrafter"/>
</dbReference>